<dbReference type="InterPro" id="IPR036047">
    <property type="entry name" value="F-box-like_dom_sf"/>
</dbReference>
<feature type="domain" description="F-box" evidence="1">
    <location>
        <begin position="12"/>
        <end position="34"/>
    </location>
</feature>
<dbReference type="Proteomes" id="UP001457282">
    <property type="component" value="Unassembled WGS sequence"/>
</dbReference>
<dbReference type="InterPro" id="IPR001810">
    <property type="entry name" value="F-box_dom"/>
</dbReference>
<gene>
    <name evidence="2" type="ORF">M0R45_017562</name>
</gene>
<proteinExistence type="predicted"/>
<dbReference type="AlphaFoldDB" id="A0AAW1XW95"/>
<protein>
    <recommendedName>
        <fullName evidence="1">F-box domain-containing protein</fullName>
    </recommendedName>
</protein>
<dbReference type="SUPFAM" id="SSF81383">
    <property type="entry name" value="F-box domain"/>
    <property type="match status" value="1"/>
</dbReference>
<keyword evidence="3" id="KW-1185">Reference proteome</keyword>
<evidence type="ECO:0000313" key="2">
    <source>
        <dbReference type="EMBL" id="KAK9940929.1"/>
    </source>
</evidence>
<dbReference type="EMBL" id="JBEDUW010000003">
    <property type="protein sequence ID" value="KAK9940929.1"/>
    <property type="molecule type" value="Genomic_DNA"/>
</dbReference>
<evidence type="ECO:0000259" key="1">
    <source>
        <dbReference type="Pfam" id="PF00646"/>
    </source>
</evidence>
<evidence type="ECO:0000313" key="3">
    <source>
        <dbReference type="Proteomes" id="UP001457282"/>
    </source>
</evidence>
<accession>A0AAW1XW95</accession>
<organism evidence="2 3">
    <name type="scientific">Rubus argutus</name>
    <name type="common">Southern blackberry</name>
    <dbReference type="NCBI Taxonomy" id="59490"/>
    <lineage>
        <taxon>Eukaryota</taxon>
        <taxon>Viridiplantae</taxon>
        <taxon>Streptophyta</taxon>
        <taxon>Embryophyta</taxon>
        <taxon>Tracheophyta</taxon>
        <taxon>Spermatophyta</taxon>
        <taxon>Magnoliopsida</taxon>
        <taxon>eudicotyledons</taxon>
        <taxon>Gunneridae</taxon>
        <taxon>Pentapetalae</taxon>
        <taxon>rosids</taxon>
        <taxon>fabids</taxon>
        <taxon>Rosales</taxon>
        <taxon>Rosaceae</taxon>
        <taxon>Rosoideae</taxon>
        <taxon>Rosoideae incertae sedis</taxon>
        <taxon>Rubus</taxon>
    </lineage>
</organism>
<name>A0AAW1XW95_RUBAR</name>
<dbReference type="Pfam" id="PF00646">
    <property type="entry name" value="F-box"/>
    <property type="match status" value="1"/>
</dbReference>
<reference evidence="2 3" key="1">
    <citation type="journal article" date="2023" name="G3 (Bethesda)">
        <title>A chromosome-length genome assembly and annotation of blackberry (Rubus argutus, cv. 'Hillquist').</title>
        <authorList>
            <person name="Bruna T."/>
            <person name="Aryal R."/>
            <person name="Dudchenko O."/>
            <person name="Sargent D.J."/>
            <person name="Mead D."/>
            <person name="Buti M."/>
            <person name="Cavallini A."/>
            <person name="Hytonen T."/>
            <person name="Andres J."/>
            <person name="Pham M."/>
            <person name="Weisz D."/>
            <person name="Mascagni F."/>
            <person name="Usai G."/>
            <person name="Natali L."/>
            <person name="Bassil N."/>
            <person name="Fernandez G.E."/>
            <person name="Lomsadze A."/>
            <person name="Armour M."/>
            <person name="Olukolu B."/>
            <person name="Poorten T."/>
            <person name="Britton C."/>
            <person name="Davik J."/>
            <person name="Ashrafi H."/>
            <person name="Aiden E.L."/>
            <person name="Borodovsky M."/>
            <person name="Worthington M."/>
        </authorList>
    </citation>
    <scope>NUCLEOTIDE SEQUENCE [LARGE SCALE GENOMIC DNA]</scope>
    <source>
        <strain evidence="2">PI 553951</strain>
    </source>
</reference>
<comment type="caution">
    <text evidence="2">The sequence shown here is derived from an EMBL/GenBank/DDBJ whole genome shotgun (WGS) entry which is preliminary data.</text>
</comment>
<sequence>MADQKKLMRVPNLPMEIIREILGWLPVKSLCRFRNYNDVSSMVLLSFVLADEEVQEIPLPPDFLVDFDIENLEDEKYYFLDVFQECLCVGKNDDLRFWVMIGKSYKVDFVGCYLESLVSPNHYHMIDGEH</sequence>